<dbReference type="AlphaFoldDB" id="A0A9W4E3R1"/>
<accession>A0A9W4E3R1</accession>
<proteinExistence type="predicted"/>
<organism evidence="1 2">
    <name type="scientific">Actinacidiphila cocklensis</name>
    <dbReference type="NCBI Taxonomy" id="887465"/>
    <lineage>
        <taxon>Bacteria</taxon>
        <taxon>Bacillati</taxon>
        <taxon>Actinomycetota</taxon>
        <taxon>Actinomycetes</taxon>
        <taxon>Kitasatosporales</taxon>
        <taxon>Streptomycetaceae</taxon>
        <taxon>Actinacidiphila</taxon>
    </lineage>
</organism>
<keyword evidence="2" id="KW-1185">Reference proteome</keyword>
<evidence type="ECO:0000313" key="1">
    <source>
        <dbReference type="EMBL" id="CAG6392207.1"/>
    </source>
</evidence>
<sequence length="56" mass="6434">MVLRCTDEVLGRDRVARHRQARRQDPHVTEMHGVKFALKYAPGMKPPFVVNTSYPA</sequence>
<dbReference type="EMBL" id="CAJSLV010000043">
    <property type="protein sequence ID" value="CAG6392207.1"/>
    <property type="molecule type" value="Genomic_DNA"/>
</dbReference>
<name>A0A9W4E3R1_9ACTN</name>
<protein>
    <submittedName>
        <fullName evidence="1">Uncharacterized protein</fullName>
    </submittedName>
</protein>
<gene>
    <name evidence="1" type="ORF">SCOCK_150179</name>
</gene>
<evidence type="ECO:0000313" key="2">
    <source>
        <dbReference type="Proteomes" id="UP001152519"/>
    </source>
</evidence>
<dbReference type="Proteomes" id="UP001152519">
    <property type="component" value="Unassembled WGS sequence"/>
</dbReference>
<comment type="caution">
    <text evidence="1">The sequence shown here is derived from an EMBL/GenBank/DDBJ whole genome shotgun (WGS) entry which is preliminary data.</text>
</comment>
<reference evidence="1" key="1">
    <citation type="submission" date="2021-05" db="EMBL/GenBank/DDBJ databases">
        <authorList>
            <person name="Arsene-Ploetze F."/>
        </authorList>
    </citation>
    <scope>NUCLEOTIDE SEQUENCE</scope>
    <source>
        <strain evidence="1">DSM 42138</strain>
    </source>
</reference>